<dbReference type="EMBL" id="CP137640">
    <property type="protein sequence ID" value="WVX84194.1"/>
    <property type="molecule type" value="Genomic_DNA"/>
</dbReference>
<dbReference type="InterPro" id="IPR007353">
    <property type="entry name" value="DUF421"/>
</dbReference>
<evidence type="ECO:0000313" key="9">
    <source>
        <dbReference type="EMBL" id="WVX84194.1"/>
    </source>
</evidence>
<evidence type="ECO:0000259" key="8">
    <source>
        <dbReference type="Pfam" id="PF04239"/>
    </source>
</evidence>
<accession>A0ABZ2CK69</accession>
<keyword evidence="10" id="KW-1185">Reference proteome</keyword>
<feature type="transmembrane region" description="Helical" evidence="7">
    <location>
        <begin position="6"/>
        <end position="24"/>
    </location>
</feature>
<keyword evidence="6 7" id="KW-0472">Membrane</keyword>
<organism evidence="9 10">
    <name type="scientific">Niallia oryzisoli</name>
    <dbReference type="NCBI Taxonomy" id="1737571"/>
    <lineage>
        <taxon>Bacteria</taxon>
        <taxon>Bacillati</taxon>
        <taxon>Bacillota</taxon>
        <taxon>Bacilli</taxon>
        <taxon>Bacillales</taxon>
        <taxon>Bacillaceae</taxon>
        <taxon>Niallia</taxon>
    </lineage>
</organism>
<evidence type="ECO:0000256" key="6">
    <source>
        <dbReference type="ARBA" id="ARBA00023136"/>
    </source>
</evidence>
<gene>
    <name evidence="9" type="ORF">R4Z09_15065</name>
</gene>
<comment type="similarity">
    <text evidence="2">Belongs to the UPF0702 family.</text>
</comment>
<feature type="transmembrane region" description="Helical" evidence="7">
    <location>
        <begin position="31"/>
        <end position="50"/>
    </location>
</feature>
<dbReference type="PANTHER" id="PTHR34582:SF2">
    <property type="entry name" value="UPF0702 TRANSMEMBRANE PROTEIN YDFR"/>
    <property type="match status" value="1"/>
</dbReference>
<feature type="domain" description="YetF C-terminal" evidence="8">
    <location>
        <begin position="78"/>
        <end position="130"/>
    </location>
</feature>
<dbReference type="Pfam" id="PF04239">
    <property type="entry name" value="DUF421"/>
    <property type="match status" value="1"/>
</dbReference>
<evidence type="ECO:0000313" key="10">
    <source>
        <dbReference type="Proteomes" id="UP001357223"/>
    </source>
</evidence>
<name>A0ABZ2CK69_9BACI</name>
<comment type="subcellular location">
    <subcellularLocation>
        <location evidence="1">Cell membrane</location>
        <topology evidence="1">Multi-pass membrane protein</topology>
    </subcellularLocation>
</comment>
<proteinExistence type="inferred from homology"/>
<dbReference type="PANTHER" id="PTHR34582">
    <property type="entry name" value="UPF0702 TRANSMEMBRANE PROTEIN YCAP"/>
    <property type="match status" value="1"/>
</dbReference>
<reference evidence="9 10" key="1">
    <citation type="submission" date="2023-10" db="EMBL/GenBank/DDBJ databases">
        <title>Niallia locisalis sp.nov. isolated from a salt pond sample.</title>
        <authorList>
            <person name="Li X.-J."/>
            <person name="Dong L."/>
        </authorList>
    </citation>
    <scope>NUCLEOTIDE SEQUENCE [LARGE SCALE GENOMIC DNA]</scope>
    <source>
        <strain evidence="9 10">DSM 29761</strain>
    </source>
</reference>
<feature type="transmembrane region" description="Helical" evidence="7">
    <location>
        <begin position="56"/>
        <end position="75"/>
    </location>
</feature>
<keyword evidence="5 7" id="KW-1133">Transmembrane helix</keyword>
<evidence type="ECO:0000256" key="1">
    <source>
        <dbReference type="ARBA" id="ARBA00004651"/>
    </source>
</evidence>
<evidence type="ECO:0000256" key="3">
    <source>
        <dbReference type="ARBA" id="ARBA00022475"/>
    </source>
</evidence>
<dbReference type="RefSeq" id="WP_338453067.1">
    <property type="nucleotide sequence ID" value="NZ_CP137640.1"/>
</dbReference>
<sequence length="131" mass="14961">MKINFIIESVILLNAGVILIRLAGKKSVSRMTSLETVIILAIGTTMGHAIKEKNLWEVIATLFVFVLFLIIFQRLQLKFKFVERYLIGRATLVINEGKIIEDNLKKLRMTKEQLAMRLKEKGIAHVSDVNH</sequence>
<protein>
    <submittedName>
        <fullName evidence="9">DUF421 domain-containing protein</fullName>
    </submittedName>
</protein>
<dbReference type="InterPro" id="IPR023090">
    <property type="entry name" value="UPF0702_alpha/beta_dom_sf"/>
</dbReference>
<dbReference type="Proteomes" id="UP001357223">
    <property type="component" value="Chromosome"/>
</dbReference>
<dbReference type="Gene3D" id="3.30.240.20">
    <property type="entry name" value="bsu07140 like domains"/>
    <property type="match status" value="1"/>
</dbReference>
<keyword evidence="4 7" id="KW-0812">Transmembrane</keyword>
<keyword evidence="3" id="KW-1003">Cell membrane</keyword>
<evidence type="ECO:0000256" key="4">
    <source>
        <dbReference type="ARBA" id="ARBA00022692"/>
    </source>
</evidence>
<evidence type="ECO:0000256" key="2">
    <source>
        <dbReference type="ARBA" id="ARBA00006448"/>
    </source>
</evidence>
<evidence type="ECO:0000256" key="5">
    <source>
        <dbReference type="ARBA" id="ARBA00022989"/>
    </source>
</evidence>
<evidence type="ECO:0000256" key="7">
    <source>
        <dbReference type="SAM" id="Phobius"/>
    </source>
</evidence>